<dbReference type="Gene3D" id="1.10.3810.10">
    <property type="entry name" value="Biosynthetic peptidoglycan transglycosylase-like"/>
    <property type="match status" value="1"/>
</dbReference>
<evidence type="ECO:0000256" key="7">
    <source>
        <dbReference type="ARBA" id="ARBA00022679"/>
    </source>
</evidence>
<evidence type="ECO:0000256" key="4">
    <source>
        <dbReference type="ARBA" id="ARBA00022645"/>
    </source>
</evidence>
<dbReference type="GO" id="GO:0006508">
    <property type="term" value="P:proteolysis"/>
    <property type="evidence" value="ECO:0007669"/>
    <property type="project" value="UniProtKB-KW"/>
</dbReference>
<keyword evidence="9" id="KW-0378">Hydrolase</keyword>
<feature type="domain" description="Penicillin-binding protein transpeptidase" evidence="19">
    <location>
        <begin position="351"/>
        <end position="599"/>
    </location>
</feature>
<keyword evidence="4" id="KW-0121">Carboxypeptidase</keyword>
<accession>A0A9X3FQN7</accession>
<dbReference type="EMBL" id="JAPRFR010000002">
    <property type="protein sequence ID" value="MCZ0726084.1"/>
    <property type="molecule type" value="Genomic_DNA"/>
</dbReference>
<evidence type="ECO:0000256" key="2">
    <source>
        <dbReference type="ARBA" id="ARBA00007739"/>
    </source>
</evidence>
<dbReference type="GO" id="GO:0008658">
    <property type="term" value="F:penicillin binding"/>
    <property type="evidence" value="ECO:0007669"/>
    <property type="project" value="InterPro"/>
</dbReference>
<keyword evidence="12" id="KW-1133">Transmembrane helix</keyword>
<reference evidence="21" key="1">
    <citation type="submission" date="2022-12" db="EMBL/GenBank/DDBJ databases">
        <title>Description and comparative metabolic analysis of Aerococcus sp. nov., isolated from the feces of a pig.</title>
        <authorList>
            <person name="Chang Y.-H."/>
        </authorList>
    </citation>
    <scope>NUCLEOTIDE SEQUENCE</scope>
    <source>
        <strain evidence="21">YH-aer222</strain>
    </source>
</reference>
<dbReference type="GO" id="GO:0030288">
    <property type="term" value="C:outer membrane-bounded periplasmic space"/>
    <property type="evidence" value="ECO:0007669"/>
    <property type="project" value="TreeGrafter"/>
</dbReference>
<gene>
    <name evidence="21" type="ORF">OW157_05790</name>
</gene>
<dbReference type="GO" id="GO:0008955">
    <property type="term" value="F:peptidoglycan glycosyltransferase activity"/>
    <property type="evidence" value="ECO:0007669"/>
    <property type="project" value="UniProtKB-EC"/>
</dbReference>
<proteinExistence type="inferred from homology"/>
<keyword evidence="10" id="KW-0133">Cell shape</keyword>
<dbReference type="SUPFAM" id="SSF56601">
    <property type="entry name" value="beta-lactamase/transpeptidase-like"/>
    <property type="match status" value="1"/>
</dbReference>
<dbReference type="Proteomes" id="UP001146670">
    <property type="component" value="Unassembled WGS sequence"/>
</dbReference>
<evidence type="ECO:0000256" key="14">
    <source>
        <dbReference type="ARBA" id="ARBA00023268"/>
    </source>
</evidence>
<comment type="catalytic activity">
    <reaction evidence="16">
        <text>Preferential cleavage: (Ac)2-L-Lys-D-Ala-|-D-Ala. Also transpeptidation of peptidyl-alanyl moieties that are N-acyl substituents of D-alanine.</text>
        <dbReference type="EC" id="3.4.16.4"/>
    </reaction>
</comment>
<dbReference type="InterPro" id="IPR050396">
    <property type="entry name" value="Glycosyltr_51/Transpeptidase"/>
</dbReference>
<evidence type="ECO:0000256" key="9">
    <source>
        <dbReference type="ARBA" id="ARBA00022801"/>
    </source>
</evidence>
<evidence type="ECO:0000256" key="16">
    <source>
        <dbReference type="ARBA" id="ARBA00034000"/>
    </source>
</evidence>
<evidence type="ECO:0000313" key="22">
    <source>
        <dbReference type="Proteomes" id="UP001146670"/>
    </source>
</evidence>
<keyword evidence="6" id="KW-0328">Glycosyltransferase</keyword>
<dbReference type="InterPro" id="IPR012338">
    <property type="entry name" value="Beta-lactam/transpept-like"/>
</dbReference>
<evidence type="ECO:0000256" key="6">
    <source>
        <dbReference type="ARBA" id="ARBA00022676"/>
    </source>
</evidence>
<comment type="similarity">
    <text evidence="2">In the N-terminal section; belongs to the glycosyltransferase 51 family.</text>
</comment>
<dbReference type="Gene3D" id="6.20.370.110">
    <property type="match status" value="1"/>
</dbReference>
<evidence type="ECO:0000256" key="5">
    <source>
        <dbReference type="ARBA" id="ARBA00022670"/>
    </source>
</evidence>
<feature type="compositionally biased region" description="Acidic residues" evidence="18">
    <location>
        <begin position="661"/>
        <end position="677"/>
    </location>
</feature>
<evidence type="ECO:0000256" key="8">
    <source>
        <dbReference type="ARBA" id="ARBA00022692"/>
    </source>
</evidence>
<dbReference type="InterPro" id="IPR036950">
    <property type="entry name" value="PBP_transglycosylase"/>
</dbReference>
<comment type="similarity">
    <text evidence="1">In the C-terminal section; belongs to the transpeptidase family.</text>
</comment>
<organism evidence="21 22">
    <name type="scientific">Aerococcus kribbianus</name>
    <dbReference type="NCBI Taxonomy" id="2999064"/>
    <lineage>
        <taxon>Bacteria</taxon>
        <taxon>Bacillati</taxon>
        <taxon>Bacillota</taxon>
        <taxon>Bacilli</taxon>
        <taxon>Lactobacillales</taxon>
        <taxon>Aerococcaceae</taxon>
        <taxon>Aerococcus</taxon>
    </lineage>
</organism>
<keyword evidence="7" id="KW-0808">Transferase</keyword>
<protein>
    <submittedName>
        <fullName evidence="21">PBP1A family penicillin-binding protein</fullName>
    </submittedName>
</protein>
<dbReference type="InterPro" id="IPR023346">
    <property type="entry name" value="Lysozyme-like_dom_sf"/>
</dbReference>
<evidence type="ECO:0000256" key="12">
    <source>
        <dbReference type="ARBA" id="ARBA00022989"/>
    </source>
</evidence>
<keyword evidence="5" id="KW-0645">Protease</keyword>
<dbReference type="Pfam" id="PF00912">
    <property type="entry name" value="Transgly"/>
    <property type="match status" value="1"/>
</dbReference>
<keyword evidence="15" id="KW-0961">Cell wall biogenesis/degradation</keyword>
<dbReference type="InterPro" id="IPR001460">
    <property type="entry name" value="PCN-bd_Tpept"/>
</dbReference>
<dbReference type="PANTHER" id="PTHR32282:SF32">
    <property type="entry name" value="PENICILLIN-BINDING PROTEIN 2A"/>
    <property type="match status" value="1"/>
</dbReference>
<evidence type="ECO:0000256" key="13">
    <source>
        <dbReference type="ARBA" id="ARBA00023136"/>
    </source>
</evidence>
<evidence type="ECO:0000259" key="19">
    <source>
        <dbReference type="Pfam" id="PF00905"/>
    </source>
</evidence>
<dbReference type="InterPro" id="IPR001264">
    <property type="entry name" value="Glyco_trans_51"/>
</dbReference>
<evidence type="ECO:0000256" key="18">
    <source>
        <dbReference type="SAM" id="MobiDB-lite"/>
    </source>
</evidence>
<feature type="domain" description="Glycosyl transferase family 51" evidence="20">
    <location>
        <begin position="83"/>
        <end position="255"/>
    </location>
</feature>
<comment type="caution">
    <text evidence="21">The sequence shown here is derived from an EMBL/GenBank/DDBJ whole genome shotgun (WGS) entry which is preliminary data.</text>
</comment>
<dbReference type="GO" id="GO:0009252">
    <property type="term" value="P:peptidoglycan biosynthetic process"/>
    <property type="evidence" value="ECO:0007669"/>
    <property type="project" value="UniProtKB-KW"/>
</dbReference>
<dbReference type="GO" id="GO:0009002">
    <property type="term" value="F:serine-type D-Ala-D-Ala carboxypeptidase activity"/>
    <property type="evidence" value="ECO:0007669"/>
    <property type="project" value="UniProtKB-EC"/>
</dbReference>
<dbReference type="AlphaFoldDB" id="A0A9X3FQN7"/>
<evidence type="ECO:0000256" key="3">
    <source>
        <dbReference type="ARBA" id="ARBA00022475"/>
    </source>
</evidence>
<dbReference type="FunFam" id="1.10.3810.10:FF:000001">
    <property type="entry name" value="Penicillin-binding protein 1A"/>
    <property type="match status" value="1"/>
</dbReference>
<evidence type="ECO:0000256" key="1">
    <source>
        <dbReference type="ARBA" id="ARBA00007090"/>
    </source>
</evidence>
<dbReference type="SUPFAM" id="SSF53955">
    <property type="entry name" value="Lysozyme-like"/>
    <property type="match status" value="1"/>
</dbReference>
<keyword evidence="11" id="KW-0573">Peptidoglycan synthesis</keyword>
<dbReference type="GO" id="GO:0008360">
    <property type="term" value="P:regulation of cell shape"/>
    <property type="evidence" value="ECO:0007669"/>
    <property type="project" value="UniProtKB-KW"/>
</dbReference>
<dbReference type="NCBIfam" id="TIGR02074">
    <property type="entry name" value="PBP_1a_fam"/>
    <property type="match status" value="1"/>
</dbReference>
<feature type="region of interest" description="Disordered" evidence="18">
    <location>
        <begin position="656"/>
        <end position="683"/>
    </location>
</feature>
<keyword evidence="14" id="KW-0511">Multifunctional enzyme</keyword>
<dbReference type="Pfam" id="PF00905">
    <property type="entry name" value="Transpeptidase"/>
    <property type="match status" value="1"/>
</dbReference>
<evidence type="ECO:0000256" key="10">
    <source>
        <dbReference type="ARBA" id="ARBA00022960"/>
    </source>
</evidence>
<sequence>MTKEKRQARTFKQKPWEQMTAWEKFKYYWKKWYLTRWIIFAVLLFAFVFESYLVVSAKMTDVSNLQEQLQETTEIYDQENNLAGELASNHGTYVSLDAISSEMQTALISTEDKRFYQHPGFDVIGIGRAAFGYVLHGGQIVGGGSTITQQLVKNAFLTNDQTLLRKFKELFLSLEVEKHFTKDQILEMYLNNSYFGNGVYGVEDASQKYFGKSAQDLELPEGAVLAGAVKGPSVYNPVDDYDATLERRNLVLETMANNGFISGEQANAAIYTDMPQQNNPIDNDAYQYPYYFDAVIEEAINKFGISEEELMNKGYRIYTTLNSAYQEQVQDVYNQTDLFPMAPSGEISQSATVIMDPYTGGVLATVGGTGGHNFRGFNRATQMYRQPGSVIKPLNVYATALANGYSANDILPDEVKSYGADDYTPQNADYQTQGEIMLWDAVAKSKNTSAVWLMNELGVNKTMKTLEGFGIPYSDADMNLSSALGGLSKGVTPVEVASAYTAFDNKGVRSQAYFISRIEDSDVNVIVEEQKPQQNQAVSADVANEMTSILQATYDEGGTGASVEPDGVELAGKTGTVEISVDGVEDGVNDQWHVAYTPDFVSVSWFGFDETNQENYLWAYSPSSSYEVTRTILDQVVAVSPNTPFQVESAKALYEASQNYEDPESSDSSDTSEESSDSEPGIIDRIFEGGRDFLDGLFGQTG</sequence>
<keyword evidence="13" id="KW-0472">Membrane</keyword>
<name>A0A9X3FQN7_9LACT</name>
<dbReference type="Gene3D" id="3.40.710.10">
    <property type="entry name" value="DD-peptidase/beta-lactamase superfamily"/>
    <property type="match status" value="1"/>
</dbReference>
<evidence type="ECO:0000256" key="11">
    <source>
        <dbReference type="ARBA" id="ARBA00022984"/>
    </source>
</evidence>
<keyword evidence="3" id="KW-1003">Cell membrane</keyword>
<keyword evidence="22" id="KW-1185">Reference proteome</keyword>
<evidence type="ECO:0000259" key="20">
    <source>
        <dbReference type="Pfam" id="PF00912"/>
    </source>
</evidence>
<keyword evidence="8" id="KW-0812">Transmembrane</keyword>
<dbReference type="RefSeq" id="WP_268752412.1">
    <property type="nucleotide sequence ID" value="NZ_JAPRFQ010000002.1"/>
</dbReference>
<evidence type="ECO:0000256" key="17">
    <source>
        <dbReference type="ARBA" id="ARBA00049902"/>
    </source>
</evidence>
<evidence type="ECO:0000256" key="15">
    <source>
        <dbReference type="ARBA" id="ARBA00023316"/>
    </source>
</evidence>
<evidence type="ECO:0000313" key="21">
    <source>
        <dbReference type="EMBL" id="MCZ0726084.1"/>
    </source>
</evidence>
<comment type="catalytic activity">
    <reaction evidence="17">
        <text>[GlcNAc-(1-&gt;4)-Mur2Ac(oyl-L-Ala-gamma-D-Glu-L-Lys-D-Ala-D-Ala)](n)-di-trans,octa-cis-undecaprenyl diphosphate + beta-D-GlcNAc-(1-&gt;4)-Mur2Ac(oyl-L-Ala-gamma-D-Glu-L-Lys-D-Ala-D-Ala)-di-trans,octa-cis-undecaprenyl diphosphate = [GlcNAc-(1-&gt;4)-Mur2Ac(oyl-L-Ala-gamma-D-Glu-L-Lys-D-Ala-D-Ala)](n+1)-di-trans,octa-cis-undecaprenyl diphosphate + di-trans,octa-cis-undecaprenyl diphosphate + H(+)</text>
        <dbReference type="Rhea" id="RHEA:23708"/>
        <dbReference type="Rhea" id="RHEA-COMP:9602"/>
        <dbReference type="Rhea" id="RHEA-COMP:9603"/>
        <dbReference type="ChEBI" id="CHEBI:15378"/>
        <dbReference type="ChEBI" id="CHEBI:58405"/>
        <dbReference type="ChEBI" id="CHEBI:60033"/>
        <dbReference type="ChEBI" id="CHEBI:78435"/>
        <dbReference type="EC" id="2.4.99.28"/>
    </reaction>
</comment>
<dbReference type="PANTHER" id="PTHR32282">
    <property type="entry name" value="BINDING PROTEIN TRANSPEPTIDASE, PUTATIVE-RELATED"/>
    <property type="match status" value="1"/>
</dbReference>
<dbReference type="GO" id="GO:0071555">
    <property type="term" value="P:cell wall organization"/>
    <property type="evidence" value="ECO:0007669"/>
    <property type="project" value="UniProtKB-KW"/>
</dbReference>